<dbReference type="eggNOG" id="ENOG502RH4N">
    <property type="taxonomic scope" value="Eukaryota"/>
</dbReference>
<reference evidence="2" key="1">
    <citation type="submission" date="2007-12" db="EMBL/GenBank/DDBJ databases">
        <title>Annotation of Entamoeba dispar SAW760.</title>
        <authorList>
            <person name="Lorenzi H."/>
            <person name="Inman J."/>
            <person name="Schobel S."/>
            <person name="Amedeo P."/>
            <person name="Caler E."/>
        </authorList>
    </citation>
    <scope>NUCLEOTIDE SEQUENCE [LARGE SCALE GENOMIC DNA]</scope>
    <source>
        <strain evidence="2">ATCC PRA-260 / SAW760</strain>
    </source>
</reference>
<dbReference type="GeneID" id="5880125"/>
<evidence type="ECO:0000313" key="1">
    <source>
        <dbReference type="EMBL" id="EDR28631.1"/>
    </source>
</evidence>
<sequence length="212" mass="25023">MNGTPQSAFIRKVLVRQEIPSEDIDTWHYPEDIRTEIVEEVKINPSKKEFNLIEIANKIKQFPFQGKTRRYFVGYCILVMKKLYCCCKIKEDENDIIIFKKLISQMLGIEYNQAIKTFKEIINFIYSEQNLGKFNKKKGKLPKSDYKSLTEKQIRIPNHTSKKPVKNINTEKKPLSLMIDHLERAIKCERFTRGPRNEQVMSLQSMIDEIQC</sequence>
<dbReference type="KEGG" id="edi:EDI_005290"/>
<dbReference type="VEuPathDB" id="AmoebaDB:EDI_005290"/>
<gene>
    <name evidence="1" type="ORF">EDI_005290</name>
</gene>
<dbReference type="OrthoDB" id="26528at2759"/>
<dbReference type="Proteomes" id="UP000008076">
    <property type="component" value="Unassembled WGS sequence"/>
</dbReference>
<accession>B0EA18</accession>
<dbReference type="AlphaFoldDB" id="B0EA18"/>
<dbReference type="EMBL" id="DS548406">
    <property type="protein sequence ID" value="EDR28631.1"/>
    <property type="molecule type" value="Genomic_DNA"/>
</dbReference>
<protein>
    <submittedName>
        <fullName evidence="1">Uncharacterized protein</fullName>
    </submittedName>
</protein>
<name>B0EA18_ENTDS</name>
<proteinExistence type="predicted"/>
<dbReference type="RefSeq" id="XP_001735186.1">
    <property type="nucleotide sequence ID" value="XM_001735134.1"/>
</dbReference>
<keyword evidence="2" id="KW-1185">Reference proteome</keyword>
<evidence type="ECO:0000313" key="2">
    <source>
        <dbReference type="Proteomes" id="UP000008076"/>
    </source>
</evidence>
<dbReference type="OMA" id="PHTERIM"/>
<organism evidence="2">
    <name type="scientific">Entamoeba dispar (strain ATCC PRA-260 / SAW760)</name>
    <dbReference type="NCBI Taxonomy" id="370354"/>
    <lineage>
        <taxon>Eukaryota</taxon>
        <taxon>Amoebozoa</taxon>
        <taxon>Evosea</taxon>
        <taxon>Archamoebae</taxon>
        <taxon>Mastigamoebida</taxon>
        <taxon>Entamoebidae</taxon>
        <taxon>Entamoeba</taxon>
    </lineage>
</organism>